<evidence type="ECO:0000256" key="17">
    <source>
        <dbReference type="SAM" id="Phobius"/>
    </source>
</evidence>
<evidence type="ECO:0000256" key="18">
    <source>
        <dbReference type="SAM" id="SignalP"/>
    </source>
</evidence>
<dbReference type="InterPro" id="IPR008271">
    <property type="entry name" value="Ser/Thr_kinase_AS"/>
</dbReference>
<dbReference type="Gene3D" id="3.30.200.20">
    <property type="entry name" value="Phosphorylase Kinase, domain 1"/>
    <property type="match status" value="1"/>
</dbReference>
<dbReference type="EMBL" id="JBHFFA010000007">
    <property type="protein sequence ID" value="KAL2614127.1"/>
    <property type="molecule type" value="Genomic_DNA"/>
</dbReference>
<keyword evidence="5" id="KW-0808">Transferase</keyword>
<dbReference type="InterPro" id="IPR001220">
    <property type="entry name" value="Legume_lectin_dom"/>
</dbReference>
<comment type="similarity">
    <text evidence="2">In the N-terminal section; belongs to the leguminous lectin family.</text>
</comment>
<evidence type="ECO:0000256" key="3">
    <source>
        <dbReference type="ARBA" id="ARBA00010217"/>
    </source>
</evidence>
<dbReference type="GO" id="GO:0030246">
    <property type="term" value="F:carbohydrate binding"/>
    <property type="evidence" value="ECO:0007669"/>
    <property type="project" value="UniProtKB-KW"/>
</dbReference>
<protein>
    <recommendedName>
        <fullName evidence="19">Protein kinase domain-containing protein</fullName>
    </recommendedName>
</protein>
<accession>A0ABD1XZ16</accession>
<keyword evidence="9 16" id="KW-0547">Nucleotide-binding</keyword>
<keyword evidence="8" id="KW-0430">Lectin</keyword>
<dbReference type="CDD" id="cd06899">
    <property type="entry name" value="lectin_legume_LecRK_Arcelin_ConA"/>
    <property type="match status" value="1"/>
</dbReference>
<evidence type="ECO:0000256" key="4">
    <source>
        <dbReference type="ARBA" id="ARBA00022527"/>
    </source>
</evidence>
<comment type="subcellular location">
    <subcellularLocation>
        <location evidence="1">Membrane</location>
        <topology evidence="1">Single-pass type I membrane protein</topology>
    </subcellularLocation>
</comment>
<dbReference type="GO" id="GO:0004674">
    <property type="term" value="F:protein serine/threonine kinase activity"/>
    <property type="evidence" value="ECO:0007669"/>
    <property type="project" value="UniProtKB-KW"/>
</dbReference>
<keyword evidence="11 16" id="KW-0067">ATP-binding</keyword>
<dbReference type="Pfam" id="PF00139">
    <property type="entry name" value="Lectin_legB"/>
    <property type="match status" value="1"/>
</dbReference>
<feature type="domain" description="Protein kinase" evidence="19">
    <location>
        <begin position="355"/>
        <end position="632"/>
    </location>
</feature>
<dbReference type="SMART" id="SM00220">
    <property type="entry name" value="S_TKc"/>
    <property type="match status" value="1"/>
</dbReference>
<dbReference type="SUPFAM" id="SSF56112">
    <property type="entry name" value="Protein kinase-like (PK-like)"/>
    <property type="match status" value="1"/>
</dbReference>
<evidence type="ECO:0000259" key="19">
    <source>
        <dbReference type="PROSITE" id="PS50011"/>
    </source>
</evidence>
<name>A0ABD1XZ16_9MARC</name>
<keyword evidence="6 17" id="KW-0812">Transmembrane</keyword>
<evidence type="ECO:0000256" key="11">
    <source>
        <dbReference type="ARBA" id="ARBA00022840"/>
    </source>
</evidence>
<keyword evidence="21" id="KW-1185">Reference proteome</keyword>
<dbReference type="CDD" id="cd14066">
    <property type="entry name" value="STKc_IRAK"/>
    <property type="match status" value="1"/>
</dbReference>
<dbReference type="InterPro" id="IPR017441">
    <property type="entry name" value="Protein_kinase_ATP_BS"/>
</dbReference>
<dbReference type="FunFam" id="3.30.200.20:FF:000168">
    <property type="entry name" value="L-type lectin-domain containing receptor kinase IX.1"/>
    <property type="match status" value="1"/>
</dbReference>
<dbReference type="PROSITE" id="PS00108">
    <property type="entry name" value="PROTEIN_KINASE_ST"/>
    <property type="match status" value="1"/>
</dbReference>
<dbReference type="InterPro" id="IPR050528">
    <property type="entry name" value="L-type_Lectin-RKs"/>
</dbReference>
<dbReference type="GO" id="GO:0016020">
    <property type="term" value="C:membrane"/>
    <property type="evidence" value="ECO:0007669"/>
    <property type="project" value="UniProtKB-SubCell"/>
</dbReference>
<dbReference type="InterPro" id="IPR013320">
    <property type="entry name" value="ConA-like_dom_sf"/>
</dbReference>
<evidence type="ECO:0000313" key="20">
    <source>
        <dbReference type="EMBL" id="KAL2614127.1"/>
    </source>
</evidence>
<dbReference type="PANTHER" id="PTHR27007">
    <property type="match status" value="1"/>
</dbReference>
<comment type="catalytic activity">
    <reaction evidence="14">
        <text>L-threonyl-[protein] + ATP = O-phospho-L-threonyl-[protein] + ADP + H(+)</text>
        <dbReference type="Rhea" id="RHEA:46608"/>
        <dbReference type="Rhea" id="RHEA-COMP:11060"/>
        <dbReference type="Rhea" id="RHEA-COMP:11605"/>
        <dbReference type="ChEBI" id="CHEBI:15378"/>
        <dbReference type="ChEBI" id="CHEBI:30013"/>
        <dbReference type="ChEBI" id="CHEBI:30616"/>
        <dbReference type="ChEBI" id="CHEBI:61977"/>
        <dbReference type="ChEBI" id="CHEBI:456216"/>
        <dbReference type="EC" id="2.7.11.1"/>
    </reaction>
</comment>
<dbReference type="PROSITE" id="PS50011">
    <property type="entry name" value="PROTEIN_KINASE_DOM"/>
    <property type="match status" value="1"/>
</dbReference>
<proteinExistence type="inferred from homology"/>
<keyword evidence="13 17" id="KW-0472">Membrane</keyword>
<gene>
    <name evidence="20" type="ORF">R1flu_025819</name>
</gene>
<feature type="transmembrane region" description="Helical" evidence="17">
    <location>
        <begin position="293"/>
        <end position="317"/>
    </location>
</feature>
<feature type="chain" id="PRO_5044890784" description="Protein kinase domain-containing protein" evidence="18">
    <location>
        <begin position="28"/>
        <end position="718"/>
    </location>
</feature>
<dbReference type="Proteomes" id="UP001605036">
    <property type="component" value="Unassembled WGS sequence"/>
</dbReference>
<dbReference type="SUPFAM" id="SSF49899">
    <property type="entry name" value="Concanavalin A-like lectins/glucanases"/>
    <property type="match status" value="1"/>
</dbReference>
<comment type="catalytic activity">
    <reaction evidence="15">
        <text>L-seryl-[protein] + ATP = O-phospho-L-seryl-[protein] + ADP + H(+)</text>
        <dbReference type="Rhea" id="RHEA:17989"/>
        <dbReference type="Rhea" id="RHEA-COMP:9863"/>
        <dbReference type="Rhea" id="RHEA-COMP:11604"/>
        <dbReference type="ChEBI" id="CHEBI:15378"/>
        <dbReference type="ChEBI" id="CHEBI:29999"/>
        <dbReference type="ChEBI" id="CHEBI:30616"/>
        <dbReference type="ChEBI" id="CHEBI:83421"/>
        <dbReference type="ChEBI" id="CHEBI:456216"/>
        <dbReference type="EC" id="2.7.11.1"/>
    </reaction>
</comment>
<evidence type="ECO:0000256" key="1">
    <source>
        <dbReference type="ARBA" id="ARBA00004479"/>
    </source>
</evidence>
<dbReference type="InterPro" id="IPR000719">
    <property type="entry name" value="Prot_kinase_dom"/>
</dbReference>
<dbReference type="Gene3D" id="1.10.510.10">
    <property type="entry name" value="Transferase(Phosphotransferase) domain 1"/>
    <property type="match status" value="1"/>
</dbReference>
<evidence type="ECO:0000256" key="5">
    <source>
        <dbReference type="ARBA" id="ARBA00022679"/>
    </source>
</evidence>
<keyword evidence="4" id="KW-0723">Serine/threonine-protein kinase</keyword>
<evidence type="ECO:0000256" key="15">
    <source>
        <dbReference type="ARBA" id="ARBA00048679"/>
    </source>
</evidence>
<dbReference type="InterPro" id="IPR011009">
    <property type="entry name" value="Kinase-like_dom_sf"/>
</dbReference>
<keyword evidence="7 18" id="KW-0732">Signal</keyword>
<dbReference type="AlphaFoldDB" id="A0ABD1XZ16"/>
<dbReference type="GO" id="GO:0005524">
    <property type="term" value="F:ATP binding"/>
    <property type="evidence" value="ECO:0007669"/>
    <property type="project" value="UniProtKB-UniRule"/>
</dbReference>
<evidence type="ECO:0000256" key="16">
    <source>
        <dbReference type="PROSITE-ProRule" id="PRU10141"/>
    </source>
</evidence>
<evidence type="ECO:0000256" key="9">
    <source>
        <dbReference type="ARBA" id="ARBA00022741"/>
    </source>
</evidence>
<feature type="binding site" evidence="16">
    <location>
        <position position="384"/>
    </location>
    <ligand>
        <name>ATP</name>
        <dbReference type="ChEBI" id="CHEBI:30616"/>
    </ligand>
</feature>
<evidence type="ECO:0000256" key="6">
    <source>
        <dbReference type="ARBA" id="ARBA00022692"/>
    </source>
</evidence>
<reference evidence="20 21" key="1">
    <citation type="submission" date="2024-09" db="EMBL/GenBank/DDBJ databases">
        <title>Chromosome-scale assembly of Riccia fluitans.</title>
        <authorList>
            <person name="Paukszto L."/>
            <person name="Sawicki J."/>
            <person name="Karawczyk K."/>
            <person name="Piernik-Szablinska J."/>
            <person name="Szczecinska M."/>
            <person name="Mazdziarz M."/>
        </authorList>
    </citation>
    <scope>NUCLEOTIDE SEQUENCE [LARGE SCALE GENOMIC DNA]</scope>
    <source>
        <strain evidence="20">Rf_01</strain>
        <tissue evidence="20">Aerial parts of the thallus</tissue>
    </source>
</reference>
<evidence type="ECO:0000256" key="13">
    <source>
        <dbReference type="ARBA" id="ARBA00023136"/>
    </source>
</evidence>
<sequence length="718" mass="80955">MNRICTTRRLVPLLFLLVITCTRVVLGGRPHFDIPIANFTLGVDGSPFKCNERGNLWCGGNATTSSSYAHGALTLTPTSRERPDEFYYDTYGMALYTVPIQLLDVKQNRWHGFTTYFKFTIEPADIRIPGDGMAFVMLNVSQWPGSPGGSFGVYDGDGQQLVKTLAIEFDTFRNLDFGDISNNHVGVDLDNLTSKASRDASDVGITLYGGQPVHVWIDFHAVSNKLEVRISKNYTRPEHPFLNYSLFLYDIFDDSGPVYVGFSGSNGLCECHNFYTVYEWSFAVLPDNAEDDLMMGFIVGTVILVVLSTLLICLCIWERIYASDTERFEDVEDLVGIADSLRFSYKQLSAATNKFREDSKLGEGGFGCVYRGVMPKTKLPVAVKRVSNDSKQGKREFVAEVSIISQLRHRNIVRLLGWCSDRDKLLLVYELMPNGSLDKALFHEEEMVLSWEHRFRIIKGLAAALQYLHEGWRQQIIHRDIKSSNVMLDKDYNAMLGDFGLARMVDRHQNPATTMVAGTFGYIAPEVPVTGRFTAKTDVYAFGAVALEIVCGRVAFDQWLAADETVLVNWVWSKLDEDKLLSVVDPRLEDQFDKKEAELLLRLGLLCSHPNPNDRPSMRQVVDILEEVVPMLAVPRSKPAFPYHQVALHYRMEDLVKSSPNLSSVGSRFEDNHLFSTHANSFLSTPDETEPLLLRNDTPLGISGNVTLVRLIRNFFRH</sequence>
<dbReference type="FunFam" id="1.10.510.10:FF:000108">
    <property type="entry name" value="L-type lectin-domain containing receptor kinase S.4"/>
    <property type="match status" value="1"/>
</dbReference>
<evidence type="ECO:0000256" key="10">
    <source>
        <dbReference type="ARBA" id="ARBA00022777"/>
    </source>
</evidence>
<dbReference type="Pfam" id="PF00069">
    <property type="entry name" value="Pkinase"/>
    <property type="match status" value="1"/>
</dbReference>
<evidence type="ECO:0000313" key="21">
    <source>
        <dbReference type="Proteomes" id="UP001605036"/>
    </source>
</evidence>
<comment type="caution">
    <text evidence="20">The sequence shown here is derived from an EMBL/GenBank/DDBJ whole genome shotgun (WGS) entry which is preliminary data.</text>
</comment>
<evidence type="ECO:0000256" key="14">
    <source>
        <dbReference type="ARBA" id="ARBA00047899"/>
    </source>
</evidence>
<evidence type="ECO:0000256" key="7">
    <source>
        <dbReference type="ARBA" id="ARBA00022729"/>
    </source>
</evidence>
<organism evidence="20 21">
    <name type="scientific">Riccia fluitans</name>
    <dbReference type="NCBI Taxonomy" id="41844"/>
    <lineage>
        <taxon>Eukaryota</taxon>
        <taxon>Viridiplantae</taxon>
        <taxon>Streptophyta</taxon>
        <taxon>Embryophyta</taxon>
        <taxon>Marchantiophyta</taxon>
        <taxon>Marchantiopsida</taxon>
        <taxon>Marchantiidae</taxon>
        <taxon>Marchantiales</taxon>
        <taxon>Ricciaceae</taxon>
        <taxon>Riccia</taxon>
    </lineage>
</organism>
<comment type="similarity">
    <text evidence="3">In the C-terminal section; belongs to the protein kinase superfamily. Ser/Thr protein kinase family.</text>
</comment>
<evidence type="ECO:0000256" key="8">
    <source>
        <dbReference type="ARBA" id="ARBA00022734"/>
    </source>
</evidence>
<evidence type="ECO:0000256" key="2">
    <source>
        <dbReference type="ARBA" id="ARBA00008536"/>
    </source>
</evidence>
<evidence type="ECO:0000256" key="12">
    <source>
        <dbReference type="ARBA" id="ARBA00022989"/>
    </source>
</evidence>
<dbReference type="Gene3D" id="2.60.120.200">
    <property type="match status" value="1"/>
</dbReference>
<feature type="signal peptide" evidence="18">
    <location>
        <begin position="1"/>
        <end position="27"/>
    </location>
</feature>
<keyword evidence="12 17" id="KW-1133">Transmembrane helix</keyword>
<keyword evidence="10" id="KW-0418">Kinase</keyword>
<dbReference type="PROSITE" id="PS00107">
    <property type="entry name" value="PROTEIN_KINASE_ATP"/>
    <property type="match status" value="1"/>
</dbReference>